<dbReference type="RefSeq" id="XP_068139459.1">
    <property type="nucleotide sequence ID" value="XM_068283358.1"/>
</dbReference>
<evidence type="ECO:0000256" key="1">
    <source>
        <dbReference type="SAM" id="MobiDB-lite"/>
    </source>
</evidence>
<feature type="region of interest" description="Disordered" evidence="1">
    <location>
        <begin position="68"/>
        <end position="90"/>
    </location>
</feature>
<gene>
    <name evidence="2" type="ORF">YALI1_F16369g</name>
</gene>
<dbReference type="AlphaFoldDB" id="A0A1D8NN34"/>
<accession>A0A1D8NN34</accession>
<dbReference type="EMBL" id="CP017558">
    <property type="protein sequence ID" value="AOW07057.1"/>
    <property type="molecule type" value="Genomic_DNA"/>
</dbReference>
<organism evidence="2 3">
    <name type="scientific">Yarrowia lipolytica</name>
    <name type="common">Candida lipolytica</name>
    <dbReference type="NCBI Taxonomy" id="4952"/>
    <lineage>
        <taxon>Eukaryota</taxon>
        <taxon>Fungi</taxon>
        <taxon>Dikarya</taxon>
        <taxon>Ascomycota</taxon>
        <taxon>Saccharomycotina</taxon>
        <taxon>Dipodascomycetes</taxon>
        <taxon>Dipodascales</taxon>
        <taxon>Dipodascales incertae sedis</taxon>
        <taxon>Yarrowia</taxon>
    </lineage>
</organism>
<dbReference type="VEuPathDB" id="FungiDB:YALI1_F16369g"/>
<evidence type="ECO:0000313" key="2">
    <source>
        <dbReference type="EMBL" id="AOW07057.1"/>
    </source>
</evidence>
<dbReference type="Proteomes" id="UP000182444">
    <property type="component" value="Chromosome 1F"/>
</dbReference>
<reference evidence="2 3" key="1">
    <citation type="journal article" date="2016" name="PLoS ONE">
        <title>Sequence Assembly of Yarrowia lipolytica Strain W29/CLIB89 Shows Transposable Element Diversity.</title>
        <authorList>
            <person name="Magnan C."/>
            <person name="Yu J."/>
            <person name="Chang I."/>
            <person name="Jahn E."/>
            <person name="Kanomata Y."/>
            <person name="Wu J."/>
            <person name="Zeller M."/>
            <person name="Oakes M."/>
            <person name="Baldi P."/>
            <person name="Sandmeyer S."/>
        </authorList>
    </citation>
    <scope>NUCLEOTIDE SEQUENCE [LARGE SCALE GENOMIC DNA]</scope>
    <source>
        <strain evidence="3">CLIB89(W29)</strain>
    </source>
</reference>
<evidence type="ECO:0000313" key="3">
    <source>
        <dbReference type="Proteomes" id="UP000182444"/>
    </source>
</evidence>
<name>A0A1D8NN34_YARLL</name>
<dbReference type="GeneID" id="94583943"/>
<sequence>MSSPGVSQAVFGTPHAFAPPEPFASVSPLIISHPTPLLSTKPSPTPPLDCLKPRLHSSLLGRRYCLGNHGKFSQKDRSRVYGDQSDTNQSQGCVAALAKVPQNPDCR</sequence>
<proteinExistence type="predicted"/>
<protein>
    <submittedName>
        <fullName evidence="2">Uncharacterized protein</fullName>
    </submittedName>
</protein>